<protein>
    <submittedName>
        <fullName evidence="2">Uncharacterized protein</fullName>
    </submittedName>
</protein>
<dbReference type="Proteomes" id="UP000186922">
    <property type="component" value="Unassembled WGS sequence"/>
</dbReference>
<feature type="chain" id="PRO_5008898402" evidence="1">
    <location>
        <begin position="24"/>
        <end position="143"/>
    </location>
</feature>
<gene>
    <name evidence="2" type="primary">RvY_11008-1</name>
    <name evidence="2" type="synonym">RvY_11008.1</name>
    <name evidence="2" type="ORF">RvY_11008</name>
</gene>
<evidence type="ECO:0000313" key="2">
    <source>
        <dbReference type="EMBL" id="GAV00116.1"/>
    </source>
</evidence>
<dbReference type="AlphaFoldDB" id="A0A1D1VH51"/>
<dbReference type="EMBL" id="BDGG01000005">
    <property type="protein sequence ID" value="GAV00116.1"/>
    <property type="molecule type" value="Genomic_DNA"/>
</dbReference>
<accession>A0A1D1VH51</accession>
<name>A0A1D1VH51_RAMVA</name>
<sequence length="143" mass="15381">MSWINVTCVSLAILALHLDTIGAADRKSTGHQSAADVHYSVQPSPRQRSGAFMQHKDLHAKRDLRRGGRIAIPTRTTKRATTLKVISLSTRATTQQVTVPTGPPPCNPCNGANCPSGQGYPNCGECELGGGNWPSADRSTCWW</sequence>
<organism evidence="2 3">
    <name type="scientific">Ramazzottius varieornatus</name>
    <name type="common">Water bear</name>
    <name type="synonym">Tardigrade</name>
    <dbReference type="NCBI Taxonomy" id="947166"/>
    <lineage>
        <taxon>Eukaryota</taxon>
        <taxon>Metazoa</taxon>
        <taxon>Ecdysozoa</taxon>
        <taxon>Tardigrada</taxon>
        <taxon>Eutardigrada</taxon>
        <taxon>Parachela</taxon>
        <taxon>Hypsibioidea</taxon>
        <taxon>Ramazzottiidae</taxon>
        <taxon>Ramazzottius</taxon>
    </lineage>
</organism>
<evidence type="ECO:0000313" key="3">
    <source>
        <dbReference type="Proteomes" id="UP000186922"/>
    </source>
</evidence>
<comment type="caution">
    <text evidence="2">The sequence shown here is derived from an EMBL/GenBank/DDBJ whole genome shotgun (WGS) entry which is preliminary data.</text>
</comment>
<reference evidence="2 3" key="1">
    <citation type="journal article" date="2016" name="Nat. Commun.">
        <title>Extremotolerant tardigrade genome and improved radiotolerance of human cultured cells by tardigrade-unique protein.</title>
        <authorList>
            <person name="Hashimoto T."/>
            <person name="Horikawa D.D."/>
            <person name="Saito Y."/>
            <person name="Kuwahara H."/>
            <person name="Kozuka-Hata H."/>
            <person name="Shin-I T."/>
            <person name="Minakuchi Y."/>
            <person name="Ohishi K."/>
            <person name="Motoyama A."/>
            <person name="Aizu T."/>
            <person name="Enomoto A."/>
            <person name="Kondo K."/>
            <person name="Tanaka S."/>
            <person name="Hara Y."/>
            <person name="Koshikawa S."/>
            <person name="Sagara H."/>
            <person name="Miura T."/>
            <person name="Yokobori S."/>
            <person name="Miyagawa K."/>
            <person name="Suzuki Y."/>
            <person name="Kubo T."/>
            <person name="Oyama M."/>
            <person name="Kohara Y."/>
            <person name="Fujiyama A."/>
            <person name="Arakawa K."/>
            <person name="Katayama T."/>
            <person name="Toyoda A."/>
            <person name="Kunieda T."/>
        </authorList>
    </citation>
    <scope>NUCLEOTIDE SEQUENCE [LARGE SCALE GENOMIC DNA]</scope>
    <source>
        <strain evidence="2 3">YOKOZUNA-1</strain>
    </source>
</reference>
<feature type="signal peptide" evidence="1">
    <location>
        <begin position="1"/>
        <end position="23"/>
    </location>
</feature>
<evidence type="ECO:0000256" key="1">
    <source>
        <dbReference type="SAM" id="SignalP"/>
    </source>
</evidence>
<keyword evidence="3" id="KW-1185">Reference proteome</keyword>
<keyword evidence="1" id="KW-0732">Signal</keyword>
<proteinExistence type="predicted"/>